<comment type="caution">
    <text evidence="1">The sequence shown here is derived from an EMBL/GenBank/DDBJ whole genome shotgun (WGS) entry which is preliminary data.</text>
</comment>
<sequence length="60" mass="6884">MSWISASDLQKISQHSLHNFDNLPMRASFASKKASRMECTKPSNCFEFLRYQSFAIEGPI</sequence>
<keyword evidence="2" id="KW-1185">Reference proteome</keyword>
<organism evidence="1 2">
    <name type="scientific">Botrytis fragariae</name>
    <dbReference type="NCBI Taxonomy" id="1964551"/>
    <lineage>
        <taxon>Eukaryota</taxon>
        <taxon>Fungi</taxon>
        <taxon>Dikarya</taxon>
        <taxon>Ascomycota</taxon>
        <taxon>Pezizomycotina</taxon>
        <taxon>Leotiomycetes</taxon>
        <taxon>Helotiales</taxon>
        <taxon>Sclerotiniaceae</taxon>
        <taxon>Botrytis</taxon>
    </lineage>
</organism>
<reference evidence="1 2" key="1">
    <citation type="journal article" date="2020" name="Phytopathology">
        <title>A high-quality genome resource of Botrytis fragariae, a new and rapidly spreading fungal pathogen causing strawberry gray mold in the U.S.A.</title>
        <authorList>
            <person name="Wu Y."/>
            <person name="Saski C.A."/>
            <person name="Schnabel G."/>
            <person name="Xiao S."/>
            <person name="Hu M."/>
        </authorList>
    </citation>
    <scope>NUCLEOTIDE SEQUENCE [LARGE SCALE GENOMIC DNA]</scope>
    <source>
        <strain evidence="1 2">BVB16</strain>
    </source>
</reference>
<accession>A0A8H6EHG5</accession>
<dbReference type="Proteomes" id="UP000531561">
    <property type="component" value="Unassembled WGS sequence"/>
</dbReference>
<dbReference type="EMBL" id="JABFCT010000010">
    <property type="protein sequence ID" value="KAF5872358.1"/>
    <property type="molecule type" value="Genomic_DNA"/>
</dbReference>
<protein>
    <submittedName>
        <fullName evidence="1">Uncharacterized protein</fullName>
    </submittedName>
</protein>
<proteinExistence type="predicted"/>
<name>A0A8H6EHG5_9HELO</name>
<evidence type="ECO:0000313" key="1">
    <source>
        <dbReference type="EMBL" id="KAF5872358.1"/>
    </source>
</evidence>
<evidence type="ECO:0000313" key="2">
    <source>
        <dbReference type="Proteomes" id="UP000531561"/>
    </source>
</evidence>
<dbReference type="GeneID" id="59259786"/>
<dbReference type="AlphaFoldDB" id="A0A8H6EHG5"/>
<gene>
    <name evidence="1" type="ORF">Bfra_005717</name>
</gene>
<dbReference type="RefSeq" id="XP_037191304.1">
    <property type="nucleotide sequence ID" value="XM_037336094.1"/>
</dbReference>